<dbReference type="EMBL" id="MF101415">
    <property type="protein sequence ID" value="ARW60776.1"/>
    <property type="molecule type" value="Genomic_DNA"/>
</dbReference>
<name>A0A1Z1M425_OSMFI</name>
<feature type="domain" description="Mce/MlaD" evidence="2">
    <location>
        <begin position="43"/>
        <end position="119"/>
    </location>
</feature>
<dbReference type="PANTHER" id="PTHR34675">
    <property type="entry name" value="PROTEIN TRIGALACTOSYLDIACYLGLYCEROL 2, CHLOROPLASTIC"/>
    <property type="match status" value="1"/>
</dbReference>
<gene>
    <name evidence="3" type="primary">ycf22</name>
</gene>
<keyword evidence="1" id="KW-1133">Transmembrane helix</keyword>
<dbReference type="InterPro" id="IPR039342">
    <property type="entry name" value="TGD2-like"/>
</dbReference>
<dbReference type="AlphaFoldDB" id="A0A1Z1M425"/>
<keyword evidence="1" id="KW-0472">Membrane</keyword>
<feature type="transmembrane region" description="Helical" evidence="1">
    <location>
        <begin position="20"/>
        <end position="39"/>
    </location>
</feature>
<dbReference type="InterPro" id="IPR003399">
    <property type="entry name" value="Mce/MlaD"/>
</dbReference>
<evidence type="ECO:0000313" key="3">
    <source>
        <dbReference type="EMBL" id="ARW60776.1"/>
    </source>
</evidence>
<geneLocation type="chloroplast" evidence="3"/>
<protein>
    <recommendedName>
        <fullName evidence="2">Mce/MlaD domain-containing protein</fullName>
    </recommendedName>
</protein>
<dbReference type="RefSeq" id="YP_009392214.1">
    <property type="nucleotide sequence ID" value="NC_035262.1"/>
</dbReference>
<keyword evidence="1" id="KW-0812">Transmembrane</keyword>
<keyword evidence="3" id="KW-0150">Chloroplast</keyword>
<keyword evidence="3" id="KW-0934">Plastid</keyword>
<proteinExistence type="predicted"/>
<dbReference type="Pfam" id="PF02470">
    <property type="entry name" value="MlaD"/>
    <property type="match status" value="1"/>
</dbReference>
<dbReference type="GeneID" id="33353713"/>
<accession>A0A1Z1M425</accession>
<evidence type="ECO:0000259" key="2">
    <source>
        <dbReference type="Pfam" id="PF02470"/>
    </source>
</evidence>
<reference evidence="3" key="1">
    <citation type="journal article" date="2017" name="J. Phycol.">
        <title>Analysis of chloroplast genomes and a supermatrix inform reclassification of the Rhodomelaceae (Rhodophyta).</title>
        <authorList>
            <person name="Diaz-Tapia P."/>
            <person name="Maggs C.A."/>
            <person name="West J.A."/>
            <person name="Verbruggen H."/>
        </authorList>
    </citation>
    <scope>NUCLEOTIDE SEQUENCE</scope>
    <source>
        <strain evidence="3">JW2841</strain>
    </source>
</reference>
<sequence>MFNTYKLLYSNISRNVNKFISLMLLFLFAIIFIFSIFSWKKNQGYNLFIEFNHSYGLKQGSNVNLKGVKIGYVSSLDIQLSKVVLLIHINSTQVLIPKYSLIEANQVGLFNDIIIDINPFNENVSRFIRPIDVFSKDCLNSAFICSNFYLKGYKGLNYDDLIRATTRISQRFDDPRFFNLFYLFLQNTIDISDEILFLVYQSSNLFYILNESIPLALLKYIY</sequence>
<dbReference type="PANTHER" id="PTHR34675:SF1">
    <property type="entry name" value="PROTEIN TRIGALACTOSYLDIACYLGLYCEROL 2, CHLOROPLASTIC"/>
    <property type="match status" value="1"/>
</dbReference>
<evidence type="ECO:0000256" key="1">
    <source>
        <dbReference type="SAM" id="Phobius"/>
    </source>
</evidence>
<organism evidence="3">
    <name type="scientific">Osmundaria fimbriata</name>
    <name type="common">Red alga</name>
    <name type="synonym">Delesseria fimbriata</name>
    <dbReference type="NCBI Taxonomy" id="228265"/>
    <lineage>
        <taxon>Eukaryota</taxon>
        <taxon>Rhodophyta</taxon>
        <taxon>Florideophyceae</taxon>
        <taxon>Rhodymeniophycidae</taxon>
        <taxon>Ceramiales</taxon>
        <taxon>Rhodomelaceae</taxon>
        <taxon>Amansieae</taxon>
        <taxon>Osmundaria</taxon>
    </lineage>
</organism>